<evidence type="ECO:0000259" key="2">
    <source>
        <dbReference type="Pfam" id="PF01388"/>
    </source>
</evidence>
<dbReference type="Pfam" id="PF01388">
    <property type="entry name" value="ARID"/>
    <property type="match status" value="1"/>
</dbReference>
<name>A0ABQ4WH94_9ASTR</name>
<protein>
    <submittedName>
        <fullName evidence="3">ARID DNA-binding domain-containing protein</fullName>
    </submittedName>
</protein>
<feature type="region of interest" description="Disordered" evidence="1">
    <location>
        <begin position="295"/>
        <end position="319"/>
    </location>
</feature>
<accession>A0ABQ4WH94</accession>
<reference evidence="3" key="2">
    <citation type="submission" date="2022-01" db="EMBL/GenBank/DDBJ databases">
        <authorList>
            <person name="Yamashiro T."/>
            <person name="Shiraishi A."/>
            <person name="Satake H."/>
            <person name="Nakayama K."/>
        </authorList>
    </citation>
    <scope>NUCLEOTIDE SEQUENCE</scope>
</reference>
<dbReference type="Proteomes" id="UP001151760">
    <property type="component" value="Unassembled WGS sequence"/>
</dbReference>
<dbReference type="SUPFAM" id="SSF46774">
    <property type="entry name" value="ARID-like"/>
    <property type="match status" value="1"/>
</dbReference>
<evidence type="ECO:0000313" key="4">
    <source>
        <dbReference type="Proteomes" id="UP001151760"/>
    </source>
</evidence>
<evidence type="ECO:0000256" key="1">
    <source>
        <dbReference type="SAM" id="MobiDB-lite"/>
    </source>
</evidence>
<dbReference type="InterPro" id="IPR036431">
    <property type="entry name" value="ARID_dom_sf"/>
</dbReference>
<sequence length="375" mass="43065">MNSNQTMVNYKRILETNWLWHKPVQQWYQSGRSKSWEKLIHNRMQKGFEKGYLLREGAANTLPRNSRAAVKEKGEGSAYKKHMSPTKSLFKRLKNSFKVEGTQHERKLVFSHGIGEAIVETSEKKIVIPCTTSVRSPIYLKKKGKGVMVKLIVKHPKEGNGCNVETESMIAKHNKYLEEYFDSIDSKDECLLIKGLEELKWDRNIVQDSLDEDYISVNGTLYAIKFYLIYLKQDALEPLPPVIWNVKIDLLGLYKMVDSMGGYLSVSFGNRWKEVADTTLRPCFKEEPMKCEKTKKVDGGCDHAKEENPQEHDGSSKNGLGVVRENTHEYFENVQRSETRFGVILECNNDTDFDQMSNQEDGANISETNDFVVIT</sequence>
<gene>
    <name evidence="3" type="ORF">Tco_0625620</name>
</gene>
<dbReference type="GO" id="GO:0003677">
    <property type="term" value="F:DNA binding"/>
    <property type="evidence" value="ECO:0007669"/>
    <property type="project" value="UniProtKB-KW"/>
</dbReference>
<organism evidence="3 4">
    <name type="scientific">Tanacetum coccineum</name>
    <dbReference type="NCBI Taxonomy" id="301880"/>
    <lineage>
        <taxon>Eukaryota</taxon>
        <taxon>Viridiplantae</taxon>
        <taxon>Streptophyta</taxon>
        <taxon>Embryophyta</taxon>
        <taxon>Tracheophyta</taxon>
        <taxon>Spermatophyta</taxon>
        <taxon>Magnoliopsida</taxon>
        <taxon>eudicotyledons</taxon>
        <taxon>Gunneridae</taxon>
        <taxon>Pentapetalae</taxon>
        <taxon>asterids</taxon>
        <taxon>campanulids</taxon>
        <taxon>Asterales</taxon>
        <taxon>Asteraceae</taxon>
        <taxon>Asteroideae</taxon>
        <taxon>Anthemideae</taxon>
        <taxon>Anthemidinae</taxon>
        <taxon>Tanacetum</taxon>
    </lineage>
</organism>
<comment type="caution">
    <text evidence="3">The sequence shown here is derived from an EMBL/GenBank/DDBJ whole genome shotgun (WGS) entry which is preliminary data.</text>
</comment>
<feature type="domain" description="ARID" evidence="2">
    <location>
        <begin position="239"/>
        <end position="279"/>
    </location>
</feature>
<dbReference type="Gene3D" id="1.10.150.60">
    <property type="entry name" value="ARID DNA-binding domain"/>
    <property type="match status" value="1"/>
</dbReference>
<dbReference type="InterPro" id="IPR001606">
    <property type="entry name" value="ARID_dom"/>
</dbReference>
<evidence type="ECO:0000313" key="3">
    <source>
        <dbReference type="EMBL" id="GJS52258.1"/>
    </source>
</evidence>
<dbReference type="EMBL" id="BQNB010008643">
    <property type="protein sequence ID" value="GJS52258.1"/>
    <property type="molecule type" value="Genomic_DNA"/>
</dbReference>
<proteinExistence type="predicted"/>
<reference evidence="3" key="1">
    <citation type="journal article" date="2022" name="Int. J. Mol. Sci.">
        <title>Draft Genome of Tanacetum Coccineum: Genomic Comparison of Closely Related Tanacetum-Family Plants.</title>
        <authorList>
            <person name="Yamashiro T."/>
            <person name="Shiraishi A."/>
            <person name="Nakayama K."/>
            <person name="Satake H."/>
        </authorList>
    </citation>
    <scope>NUCLEOTIDE SEQUENCE</scope>
</reference>
<keyword evidence="3" id="KW-0238">DNA-binding</keyword>
<keyword evidence="4" id="KW-1185">Reference proteome</keyword>
<feature type="compositionally biased region" description="Basic and acidic residues" evidence="1">
    <location>
        <begin position="295"/>
        <end position="315"/>
    </location>
</feature>